<feature type="region of interest" description="Disordered" evidence="1">
    <location>
        <begin position="546"/>
        <end position="682"/>
    </location>
</feature>
<feature type="compositionally biased region" description="Gly residues" evidence="1">
    <location>
        <begin position="1154"/>
        <end position="1167"/>
    </location>
</feature>
<evidence type="ECO:0000313" key="3">
    <source>
        <dbReference type="Proteomes" id="UP001054857"/>
    </source>
</evidence>
<dbReference type="AlphaFoldDB" id="A0AAD3DIP4"/>
<accession>A0AAD3DIP4</accession>
<feature type="compositionally biased region" description="Low complexity" evidence="1">
    <location>
        <begin position="580"/>
        <end position="594"/>
    </location>
</feature>
<feature type="compositionally biased region" description="Polar residues" evidence="1">
    <location>
        <begin position="941"/>
        <end position="952"/>
    </location>
</feature>
<evidence type="ECO:0000256" key="1">
    <source>
        <dbReference type="SAM" id="MobiDB-lite"/>
    </source>
</evidence>
<feature type="compositionally biased region" description="Low complexity" evidence="1">
    <location>
        <begin position="1052"/>
        <end position="1063"/>
    </location>
</feature>
<feature type="region of interest" description="Disordered" evidence="1">
    <location>
        <begin position="1052"/>
        <end position="1167"/>
    </location>
</feature>
<feature type="compositionally biased region" description="Low complexity" evidence="1">
    <location>
        <begin position="481"/>
        <end position="495"/>
    </location>
</feature>
<name>A0AAD3DIP4_9CHLO</name>
<organism evidence="2 3">
    <name type="scientific">Astrephomene gubernaculifera</name>
    <dbReference type="NCBI Taxonomy" id="47775"/>
    <lineage>
        <taxon>Eukaryota</taxon>
        <taxon>Viridiplantae</taxon>
        <taxon>Chlorophyta</taxon>
        <taxon>core chlorophytes</taxon>
        <taxon>Chlorophyceae</taxon>
        <taxon>CS clade</taxon>
        <taxon>Chlamydomonadales</taxon>
        <taxon>Astrephomenaceae</taxon>
        <taxon>Astrephomene</taxon>
    </lineage>
</organism>
<feature type="compositionally biased region" description="Low complexity" evidence="1">
    <location>
        <begin position="1094"/>
        <end position="1114"/>
    </location>
</feature>
<feature type="region of interest" description="Disordered" evidence="1">
    <location>
        <begin position="759"/>
        <end position="786"/>
    </location>
</feature>
<dbReference type="Proteomes" id="UP001054857">
    <property type="component" value="Unassembled WGS sequence"/>
</dbReference>
<proteinExistence type="predicted"/>
<protein>
    <submittedName>
        <fullName evidence="2">Uncharacterized protein</fullName>
    </submittedName>
</protein>
<feature type="region of interest" description="Disordered" evidence="1">
    <location>
        <begin position="898"/>
        <end position="1002"/>
    </location>
</feature>
<dbReference type="EMBL" id="BMAR01000003">
    <property type="protein sequence ID" value="GFR42566.1"/>
    <property type="molecule type" value="Genomic_DNA"/>
</dbReference>
<feature type="compositionally biased region" description="Polar residues" evidence="1">
    <location>
        <begin position="1071"/>
        <end position="1084"/>
    </location>
</feature>
<feature type="non-terminal residue" evidence="2">
    <location>
        <position position="1"/>
    </location>
</feature>
<feature type="compositionally biased region" description="Pro residues" evidence="1">
    <location>
        <begin position="567"/>
        <end position="579"/>
    </location>
</feature>
<feature type="compositionally biased region" description="Polar residues" evidence="1">
    <location>
        <begin position="620"/>
        <end position="638"/>
    </location>
</feature>
<feature type="region of interest" description="Disordered" evidence="1">
    <location>
        <begin position="467"/>
        <end position="495"/>
    </location>
</feature>
<evidence type="ECO:0000313" key="2">
    <source>
        <dbReference type="EMBL" id="GFR42566.1"/>
    </source>
</evidence>
<comment type="caution">
    <text evidence="2">The sequence shown here is derived from an EMBL/GenBank/DDBJ whole genome shotgun (WGS) entry which is preliminary data.</text>
</comment>
<sequence length="1181" mass="122095">RESCRVSFVSLRYECASVNGQVRKDGDSSRTCTGSSTVLGYSVRNEAKSLICSPPGWSSRPSMPQRLRTNPWHFTQAEALRARSYGNDAASLELKVLDLAKLVRTAQDCQQQSDLLHGLQVQQLGAGLQTLRSQVLQLQSAVFEASPDPSRNDTCSWQSPNTVSAAATATITTAVPAAGSATVPAATAASAASSSTCHACGSRLTLTSTSGGGSCRSDDTFTKAVSSDEGQPQPQLGLARRSELRALMARVETLEGAVQRSCEATRRVEEARDKRLLALEAALAASSADRDVTSSTQRWDQQQRDQDVRQLREMCAELGARVGGMAAWLGVDDAGWERREGGSECMLGGTAAVSGEAATTCGGITPWQGSDAWSEGAAALPPRLHAAVQRCAEAAAAAAWGAWETRMTSWHEAESSRLQTLAGAVRSLSLAHQALTSPLERLALLCPRLLATLEALQRCGAAADATATDSTGRHRPMSHEAAAASAQQQQQQQRLQPVQEACTLAKEAGDLLAGLTKALAEALAPEEQQSFASAARYASSLDSLSQSLLPQQSVPSSTTARAAGKPPQQPRPHQPPPQQQQPHRNNNSNSHQQQLRPGASSDPTNADMAIPLANLRDAHTNSSSSPLRASRQLMAQPQSPKPHAAAAPMQPVGSPQPQQPQPQPGMRLGAMQQHHQLQHDRIQADKHVMRVPGPRSCMPGVGPVPPGATGGTAPSREPASIPTISLADLSTPFLRAGAAAMATAGAAAPAAGGAVWQQAAGTSDVSRPMPLHETSTAASATASSLAGGGKHGFAVDAATINDPWVTAASGAVQPPDLRAQLTAHVDQALRGIASSASLLHAGVASVSASASAYSAQFAAGLMGAGEQRSAGSFATSDAAAAGVDPAALHDMAAASYRGLSGEEKRSEGNGDEDWEADGWLSEPDGLGDGYPARVAARRNAGKSNGSFTSSTGARRKDVRGGRGSASMVADDVAASRKRSSASRQAPSSPPYPRGGGGCTVTRGSLRVTASSYGSTGSGSALHGVIPLRASFSCPGEAPSARRRSSMTRSLELLQQHQQQLPRSLSEKGLYGSTNSSIKPQQPAQQRAFGAGPGRSSEAPSSARTTSTRRAAGAADPRDGRAASARSLSYGSTGAEGAGRSSGSAGARLRSAVGGLQGRGSEGMGGEVGRSVRFSTYQAVIY</sequence>
<gene>
    <name evidence="2" type="ORF">Agub_g3464</name>
</gene>
<reference evidence="2 3" key="1">
    <citation type="journal article" date="2021" name="Sci. Rep.">
        <title>Genome sequencing of the multicellular alga Astrephomene provides insights into convergent evolution of germ-soma differentiation.</title>
        <authorList>
            <person name="Yamashita S."/>
            <person name="Yamamoto K."/>
            <person name="Matsuzaki R."/>
            <person name="Suzuki S."/>
            <person name="Yamaguchi H."/>
            <person name="Hirooka S."/>
            <person name="Minakuchi Y."/>
            <person name="Miyagishima S."/>
            <person name="Kawachi M."/>
            <person name="Toyoda A."/>
            <person name="Nozaki H."/>
        </authorList>
    </citation>
    <scope>NUCLEOTIDE SEQUENCE [LARGE SCALE GENOMIC DNA]</scope>
    <source>
        <strain evidence="2 3">NIES-4017</strain>
    </source>
</reference>
<feature type="compositionally biased region" description="Low complexity" evidence="1">
    <location>
        <begin position="774"/>
        <end position="784"/>
    </location>
</feature>
<feature type="compositionally biased region" description="Low complexity" evidence="1">
    <location>
        <begin position="1121"/>
        <end position="1153"/>
    </location>
</feature>
<feature type="compositionally biased region" description="Low complexity" evidence="1">
    <location>
        <begin position="546"/>
        <end position="557"/>
    </location>
</feature>
<keyword evidence="3" id="KW-1185">Reference proteome</keyword>